<dbReference type="InterPro" id="IPR009739">
    <property type="entry name" value="LprI-like_N"/>
</dbReference>
<dbReference type="PANTHER" id="PTHR39176:SF1">
    <property type="entry name" value="PERIPLASMIC PROTEIN"/>
    <property type="match status" value="1"/>
</dbReference>
<dbReference type="AlphaFoldDB" id="A0A6N8SKW4"/>
<feature type="signal peptide" evidence="1">
    <location>
        <begin position="1"/>
        <end position="23"/>
    </location>
</feature>
<proteinExistence type="predicted"/>
<name>A0A6N8SKW4_9HYPH</name>
<dbReference type="EMBL" id="WUMK01000015">
    <property type="protein sequence ID" value="MXN49063.1"/>
    <property type="molecule type" value="Genomic_DNA"/>
</dbReference>
<accession>A0A6N8SKW4</accession>
<keyword evidence="4" id="KW-1185">Reference proteome</keyword>
<dbReference type="Proteomes" id="UP000435802">
    <property type="component" value="Unassembled WGS sequence"/>
</dbReference>
<dbReference type="PANTHER" id="PTHR39176">
    <property type="entry name" value="PERIPLASMIC PROTEIN-RELATED"/>
    <property type="match status" value="1"/>
</dbReference>
<dbReference type="Pfam" id="PF07007">
    <property type="entry name" value="LprI"/>
    <property type="match status" value="1"/>
</dbReference>
<protein>
    <submittedName>
        <fullName evidence="3">DUF1311 domain-containing protein</fullName>
    </submittedName>
</protein>
<reference evidence="3 4" key="1">
    <citation type="submission" date="2019-12" db="EMBL/GenBank/DDBJ databases">
        <title>Shinella kummerowiae sp. nov., a symbiotic bacterium isolated from root nodules of the herbal legume Kummerowia stipulacea.</title>
        <authorList>
            <person name="Gao J."/>
        </authorList>
    </citation>
    <scope>NUCLEOTIDE SEQUENCE [LARGE SCALE GENOMIC DNA]</scope>
    <source>
        <strain evidence="3 4">CCBAU 25048</strain>
    </source>
</reference>
<evidence type="ECO:0000259" key="2">
    <source>
        <dbReference type="Pfam" id="PF07007"/>
    </source>
</evidence>
<sequence>MVFPLRVLLAFAAVFMSASFASAQDGEPEVDCDNAMAQIEMNICAGRDYQAADTELNAVYKKAMAAAREMDVQAKEMGEHYVGAVDALKRAQRSWIGYRDGQCELAGFEARGGSMEPMLVSGCLADLTRKRTAELKTVYEQEN</sequence>
<feature type="chain" id="PRO_5027003462" evidence="1">
    <location>
        <begin position="24"/>
        <end position="143"/>
    </location>
</feature>
<dbReference type="Gene3D" id="1.20.1270.180">
    <property type="match status" value="1"/>
</dbReference>
<gene>
    <name evidence="3" type="ORF">GR138_28060</name>
</gene>
<evidence type="ECO:0000313" key="3">
    <source>
        <dbReference type="EMBL" id="MXN49063.1"/>
    </source>
</evidence>
<evidence type="ECO:0000256" key="1">
    <source>
        <dbReference type="SAM" id="SignalP"/>
    </source>
</evidence>
<feature type="domain" description="Lysozyme inhibitor LprI-like N-terminal" evidence="2">
    <location>
        <begin position="32"/>
        <end position="135"/>
    </location>
</feature>
<dbReference type="RefSeq" id="WP_420853730.1">
    <property type="nucleotide sequence ID" value="NZ_WUMK01000015.1"/>
</dbReference>
<keyword evidence="1" id="KW-0732">Signal</keyword>
<comment type="caution">
    <text evidence="3">The sequence shown here is derived from an EMBL/GenBank/DDBJ whole genome shotgun (WGS) entry which is preliminary data.</text>
</comment>
<organism evidence="3 4">
    <name type="scientific">Shinella kummerowiae</name>
    <dbReference type="NCBI Taxonomy" id="417745"/>
    <lineage>
        <taxon>Bacteria</taxon>
        <taxon>Pseudomonadati</taxon>
        <taxon>Pseudomonadota</taxon>
        <taxon>Alphaproteobacteria</taxon>
        <taxon>Hyphomicrobiales</taxon>
        <taxon>Rhizobiaceae</taxon>
        <taxon>Shinella</taxon>
    </lineage>
</organism>
<evidence type="ECO:0000313" key="4">
    <source>
        <dbReference type="Proteomes" id="UP000435802"/>
    </source>
</evidence>